<evidence type="ECO:0000256" key="4">
    <source>
        <dbReference type="PROSITE-ProRule" id="PRU00221"/>
    </source>
</evidence>
<comment type="caution">
    <text evidence="5">The sequence shown here is derived from an EMBL/GenBank/DDBJ whole genome shotgun (WGS) entry which is preliminary data.</text>
</comment>
<gene>
    <name evidence="5" type="ORF">JRO89_XS03G0334100</name>
</gene>
<proteinExistence type="inferred from homology"/>
<name>A0ABQ8IDH0_9ROSI</name>
<dbReference type="InterPro" id="IPR015943">
    <property type="entry name" value="WD40/YVTN_repeat-like_dom_sf"/>
</dbReference>
<dbReference type="SUPFAM" id="SSF117289">
    <property type="entry name" value="Nucleoporin domain"/>
    <property type="match status" value="1"/>
</dbReference>
<dbReference type="InterPro" id="IPR032675">
    <property type="entry name" value="LRR_dom_sf"/>
</dbReference>
<dbReference type="InterPro" id="IPR040132">
    <property type="entry name" value="Tex1/THOC3"/>
</dbReference>
<sequence>MGETIAFMNLHSREYTGHKKKLLGIAWARSWLRVRLIRQLEFGVEPHGKFKGIELKGREDRVDQLCWDPKHADLIATASGNKTVRMWPVWDVCSGKCSHQAELRGENINITYKPDGTHIAVCNRLKIKNCEKLQYLVDQREDTYTSSSSSSAMHMENINSSSVALLEKLSISPCPSLTCIFLKGQFPASLKHLKLKDCSELTILSPRDWLLEAIENLLIEKCPSLKSIAERKDVMKGEMMKLWFSSGIHISPV</sequence>
<evidence type="ECO:0000313" key="5">
    <source>
        <dbReference type="EMBL" id="KAH7574714.1"/>
    </source>
</evidence>
<evidence type="ECO:0000256" key="2">
    <source>
        <dbReference type="ARBA" id="ARBA00022737"/>
    </source>
</evidence>
<feature type="repeat" description="WD" evidence="4">
    <location>
        <begin position="55"/>
        <end position="87"/>
    </location>
</feature>
<dbReference type="Gene3D" id="2.130.10.10">
    <property type="entry name" value="YVTN repeat-like/Quinoprotein amine dehydrogenase"/>
    <property type="match status" value="1"/>
</dbReference>
<dbReference type="PANTHER" id="PTHR22839">
    <property type="entry name" value="THO COMPLEX SUBUNIT 3 THO3"/>
    <property type="match status" value="1"/>
</dbReference>
<dbReference type="InterPro" id="IPR001680">
    <property type="entry name" value="WD40_rpt"/>
</dbReference>
<protein>
    <submittedName>
        <fullName evidence="5">Uncharacterized protein</fullName>
    </submittedName>
</protein>
<keyword evidence="1 4" id="KW-0853">WD repeat</keyword>
<evidence type="ECO:0000256" key="1">
    <source>
        <dbReference type="ARBA" id="ARBA00022574"/>
    </source>
</evidence>
<organism evidence="5 6">
    <name type="scientific">Xanthoceras sorbifolium</name>
    <dbReference type="NCBI Taxonomy" id="99658"/>
    <lineage>
        <taxon>Eukaryota</taxon>
        <taxon>Viridiplantae</taxon>
        <taxon>Streptophyta</taxon>
        <taxon>Embryophyta</taxon>
        <taxon>Tracheophyta</taxon>
        <taxon>Spermatophyta</taxon>
        <taxon>Magnoliopsida</taxon>
        <taxon>eudicotyledons</taxon>
        <taxon>Gunneridae</taxon>
        <taxon>Pentapetalae</taxon>
        <taxon>rosids</taxon>
        <taxon>malvids</taxon>
        <taxon>Sapindales</taxon>
        <taxon>Sapindaceae</taxon>
        <taxon>Xanthoceroideae</taxon>
        <taxon>Xanthoceras</taxon>
    </lineage>
</organism>
<dbReference type="Proteomes" id="UP000827721">
    <property type="component" value="Unassembled WGS sequence"/>
</dbReference>
<reference evidence="5 6" key="1">
    <citation type="submission" date="2021-02" db="EMBL/GenBank/DDBJ databases">
        <title>Plant Genome Project.</title>
        <authorList>
            <person name="Zhang R.-G."/>
        </authorList>
    </citation>
    <scope>NUCLEOTIDE SEQUENCE [LARGE SCALE GENOMIC DNA]</scope>
    <source>
        <tissue evidence="5">Leaves</tissue>
    </source>
</reference>
<dbReference type="EMBL" id="JAFEMO010000003">
    <property type="protein sequence ID" value="KAH7574714.1"/>
    <property type="molecule type" value="Genomic_DNA"/>
</dbReference>
<accession>A0ABQ8IDH0</accession>
<dbReference type="PANTHER" id="PTHR22839:SF0">
    <property type="entry name" value="THO COMPLEX SUBUNIT 3"/>
    <property type="match status" value="1"/>
</dbReference>
<keyword evidence="6" id="KW-1185">Reference proteome</keyword>
<keyword evidence="2" id="KW-0677">Repeat</keyword>
<comment type="similarity">
    <text evidence="3">Belongs to the THOC3 family.</text>
</comment>
<dbReference type="Gene3D" id="3.80.10.10">
    <property type="entry name" value="Ribonuclease Inhibitor"/>
    <property type="match status" value="1"/>
</dbReference>
<dbReference type="PROSITE" id="PS50082">
    <property type="entry name" value="WD_REPEATS_2"/>
    <property type="match status" value="1"/>
</dbReference>
<evidence type="ECO:0000313" key="6">
    <source>
        <dbReference type="Proteomes" id="UP000827721"/>
    </source>
</evidence>
<evidence type="ECO:0000256" key="3">
    <source>
        <dbReference type="ARBA" id="ARBA00046343"/>
    </source>
</evidence>